<keyword evidence="5" id="KW-0808">Transferase</keyword>
<keyword evidence="7" id="KW-0548">Nucleotidyltransferase</keyword>
<evidence type="ECO:0000259" key="12">
    <source>
        <dbReference type="PROSITE" id="PS51163"/>
    </source>
</evidence>
<evidence type="ECO:0000256" key="9">
    <source>
        <dbReference type="ARBA" id="ARBA00022840"/>
    </source>
</evidence>
<dbReference type="SUPFAM" id="SSF55821">
    <property type="entry name" value="YrdC/RibB"/>
    <property type="match status" value="1"/>
</dbReference>
<evidence type="ECO:0000256" key="11">
    <source>
        <dbReference type="ARBA" id="ARBA00048366"/>
    </source>
</evidence>
<accession>A0A9D2C7P3</accession>
<dbReference type="EC" id="2.7.7.87" evidence="3"/>
<dbReference type="AlphaFoldDB" id="A0A9D2C7P3"/>
<reference evidence="13" key="2">
    <citation type="submission" date="2021-04" db="EMBL/GenBank/DDBJ databases">
        <authorList>
            <person name="Gilroy R."/>
        </authorList>
    </citation>
    <scope>NUCLEOTIDE SEQUENCE</scope>
    <source>
        <strain evidence="13">ChiGjej1B1-98</strain>
    </source>
</reference>
<sequence>MPETFDLTDSSQLLAGMRSARKSIGRGALIIMPTDTVYGVAADAFTPLAVAALLAAKGRDRTSPPPVLIPNRATGTALAEHIPEALEPLLEEYWPGPLTVIVRARPQLGWDLGETNGTVALRIPDQPLAIELLEDTGPLAVSSANLHGLPAPKTAGRAASMLGGAIEVVLDAGEVGERYEPHEKQNGSTIIDASRADGLLRIVRQGVLSRDTVAQFVGDALVDADYDERIARERAEAAGQNTDGDSSAGV</sequence>
<keyword evidence="8" id="KW-0547">Nucleotide-binding</keyword>
<keyword evidence="6" id="KW-0819">tRNA processing</keyword>
<evidence type="ECO:0000256" key="5">
    <source>
        <dbReference type="ARBA" id="ARBA00022679"/>
    </source>
</evidence>
<dbReference type="PROSITE" id="PS51163">
    <property type="entry name" value="YRDC"/>
    <property type="match status" value="1"/>
</dbReference>
<evidence type="ECO:0000256" key="7">
    <source>
        <dbReference type="ARBA" id="ARBA00022695"/>
    </source>
</evidence>
<dbReference type="InterPro" id="IPR017945">
    <property type="entry name" value="DHBP_synth_RibB-like_a/b_dom"/>
</dbReference>
<evidence type="ECO:0000256" key="4">
    <source>
        <dbReference type="ARBA" id="ARBA00022490"/>
    </source>
</evidence>
<evidence type="ECO:0000256" key="10">
    <source>
        <dbReference type="ARBA" id="ARBA00029774"/>
    </source>
</evidence>
<dbReference type="GO" id="GO:0000049">
    <property type="term" value="F:tRNA binding"/>
    <property type="evidence" value="ECO:0007669"/>
    <property type="project" value="TreeGrafter"/>
</dbReference>
<organism evidence="13 14">
    <name type="scientific">Candidatus Agrococcus pullicola</name>
    <dbReference type="NCBI Taxonomy" id="2838429"/>
    <lineage>
        <taxon>Bacteria</taxon>
        <taxon>Bacillati</taxon>
        <taxon>Actinomycetota</taxon>
        <taxon>Actinomycetes</taxon>
        <taxon>Micrococcales</taxon>
        <taxon>Microbacteriaceae</taxon>
        <taxon>Agrococcus</taxon>
    </lineage>
</organism>
<protein>
    <recommendedName>
        <fullName evidence="10">L-threonylcarbamoyladenylate synthase</fullName>
        <ecNumber evidence="3">2.7.7.87</ecNumber>
    </recommendedName>
    <alternativeName>
        <fullName evidence="10">L-threonylcarbamoyladenylate synthase</fullName>
    </alternativeName>
</protein>
<comment type="similarity">
    <text evidence="2">Belongs to the SUA5 family.</text>
</comment>
<dbReference type="GO" id="GO:0003725">
    <property type="term" value="F:double-stranded RNA binding"/>
    <property type="evidence" value="ECO:0007669"/>
    <property type="project" value="InterPro"/>
</dbReference>
<evidence type="ECO:0000256" key="3">
    <source>
        <dbReference type="ARBA" id="ARBA00012584"/>
    </source>
</evidence>
<dbReference type="Pfam" id="PF01300">
    <property type="entry name" value="Sua5_yciO_yrdC"/>
    <property type="match status" value="1"/>
</dbReference>
<comment type="catalytic activity">
    <reaction evidence="11">
        <text>L-threonine + hydrogencarbonate + ATP = L-threonylcarbamoyladenylate + diphosphate + H2O</text>
        <dbReference type="Rhea" id="RHEA:36407"/>
        <dbReference type="ChEBI" id="CHEBI:15377"/>
        <dbReference type="ChEBI" id="CHEBI:17544"/>
        <dbReference type="ChEBI" id="CHEBI:30616"/>
        <dbReference type="ChEBI" id="CHEBI:33019"/>
        <dbReference type="ChEBI" id="CHEBI:57926"/>
        <dbReference type="ChEBI" id="CHEBI:73682"/>
        <dbReference type="EC" id="2.7.7.87"/>
    </reaction>
</comment>
<evidence type="ECO:0000256" key="6">
    <source>
        <dbReference type="ARBA" id="ARBA00022694"/>
    </source>
</evidence>
<evidence type="ECO:0000313" key="13">
    <source>
        <dbReference type="EMBL" id="HIY65251.1"/>
    </source>
</evidence>
<dbReference type="InterPro" id="IPR050156">
    <property type="entry name" value="TC-AMP_synthase_SUA5"/>
</dbReference>
<dbReference type="GO" id="GO:0005737">
    <property type="term" value="C:cytoplasm"/>
    <property type="evidence" value="ECO:0007669"/>
    <property type="project" value="UniProtKB-SubCell"/>
</dbReference>
<dbReference type="PANTHER" id="PTHR17490:SF16">
    <property type="entry name" value="THREONYLCARBAMOYL-AMP SYNTHASE"/>
    <property type="match status" value="1"/>
</dbReference>
<reference evidence="13" key="1">
    <citation type="journal article" date="2021" name="PeerJ">
        <title>Extensive microbial diversity within the chicken gut microbiome revealed by metagenomics and culture.</title>
        <authorList>
            <person name="Gilroy R."/>
            <person name="Ravi A."/>
            <person name="Getino M."/>
            <person name="Pursley I."/>
            <person name="Horton D.L."/>
            <person name="Alikhan N.F."/>
            <person name="Baker D."/>
            <person name="Gharbi K."/>
            <person name="Hall N."/>
            <person name="Watson M."/>
            <person name="Adriaenssens E.M."/>
            <person name="Foster-Nyarko E."/>
            <person name="Jarju S."/>
            <person name="Secka A."/>
            <person name="Antonio M."/>
            <person name="Oren A."/>
            <person name="Chaudhuri R.R."/>
            <person name="La Ragione R."/>
            <person name="Hildebrand F."/>
            <person name="Pallen M.J."/>
        </authorList>
    </citation>
    <scope>NUCLEOTIDE SEQUENCE</scope>
    <source>
        <strain evidence="13">ChiGjej1B1-98</strain>
    </source>
</reference>
<keyword evidence="9" id="KW-0067">ATP-binding</keyword>
<comment type="subcellular location">
    <subcellularLocation>
        <location evidence="1">Cytoplasm</location>
    </subcellularLocation>
</comment>
<evidence type="ECO:0000256" key="8">
    <source>
        <dbReference type="ARBA" id="ARBA00022741"/>
    </source>
</evidence>
<dbReference type="GO" id="GO:0005524">
    <property type="term" value="F:ATP binding"/>
    <property type="evidence" value="ECO:0007669"/>
    <property type="project" value="UniProtKB-KW"/>
</dbReference>
<name>A0A9D2C7P3_9MICO</name>
<proteinExistence type="inferred from homology"/>
<dbReference type="Proteomes" id="UP000824005">
    <property type="component" value="Unassembled WGS sequence"/>
</dbReference>
<dbReference type="GO" id="GO:0008033">
    <property type="term" value="P:tRNA processing"/>
    <property type="evidence" value="ECO:0007669"/>
    <property type="project" value="UniProtKB-KW"/>
</dbReference>
<dbReference type="PANTHER" id="PTHR17490">
    <property type="entry name" value="SUA5"/>
    <property type="match status" value="1"/>
</dbReference>
<dbReference type="GO" id="GO:0006450">
    <property type="term" value="P:regulation of translational fidelity"/>
    <property type="evidence" value="ECO:0007669"/>
    <property type="project" value="TreeGrafter"/>
</dbReference>
<dbReference type="InterPro" id="IPR006070">
    <property type="entry name" value="Sua5-like_dom"/>
</dbReference>
<evidence type="ECO:0000256" key="1">
    <source>
        <dbReference type="ARBA" id="ARBA00004496"/>
    </source>
</evidence>
<dbReference type="NCBIfam" id="TIGR00057">
    <property type="entry name" value="L-threonylcarbamoyladenylate synthase"/>
    <property type="match status" value="1"/>
</dbReference>
<feature type="domain" description="YrdC-like" evidence="12">
    <location>
        <begin position="14"/>
        <end position="208"/>
    </location>
</feature>
<keyword evidence="4" id="KW-0963">Cytoplasm</keyword>
<comment type="caution">
    <text evidence="13">The sequence shown here is derived from an EMBL/GenBank/DDBJ whole genome shotgun (WGS) entry which is preliminary data.</text>
</comment>
<evidence type="ECO:0000256" key="2">
    <source>
        <dbReference type="ARBA" id="ARBA00007663"/>
    </source>
</evidence>
<dbReference type="Gene3D" id="3.90.870.10">
    <property type="entry name" value="DHBP synthase"/>
    <property type="match status" value="1"/>
</dbReference>
<evidence type="ECO:0000313" key="14">
    <source>
        <dbReference type="Proteomes" id="UP000824005"/>
    </source>
</evidence>
<gene>
    <name evidence="13" type="ORF">H9830_03110</name>
</gene>
<dbReference type="GO" id="GO:0061710">
    <property type="term" value="F:L-threonylcarbamoyladenylate synthase"/>
    <property type="evidence" value="ECO:0007669"/>
    <property type="project" value="UniProtKB-EC"/>
</dbReference>
<dbReference type="EMBL" id="DXDC01000092">
    <property type="protein sequence ID" value="HIY65251.1"/>
    <property type="molecule type" value="Genomic_DNA"/>
</dbReference>